<keyword evidence="2" id="KW-1185">Reference proteome</keyword>
<name>A0ABS6UHI4_9PSEU</name>
<organism evidence="1 2">
    <name type="scientific">Pseudonocardia oceani</name>
    <dbReference type="NCBI Taxonomy" id="2792013"/>
    <lineage>
        <taxon>Bacteria</taxon>
        <taxon>Bacillati</taxon>
        <taxon>Actinomycetota</taxon>
        <taxon>Actinomycetes</taxon>
        <taxon>Pseudonocardiales</taxon>
        <taxon>Pseudonocardiaceae</taxon>
        <taxon>Pseudonocardia</taxon>
    </lineage>
</organism>
<proteinExistence type="predicted"/>
<sequence>MTVPTRTEHYRDAGAPPATVVVPLVYAVVRDAAGRLLLVRRVDTGDRELPGAPRPDGCEASEARWWDVADVGGLPMHPAVRQRVRDAIGQLDRVHLG</sequence>
<accession>A0ABS6UHI4</accession>
<comment type="caution">
    <text evidence="1">The sequence shown here is derived from an EMBL/GenBank/DDBJ whole genome shotgun (WGS) entry which is preliminary data.</text>
</comment>
<reference evidence="1 2" key="1">
    <citation type="submission" date="2020-11" db="EMBL/GenBank/DDBJ databases">
        <title>Pseudonocardia abyssalis sp. nov. and Pseudonocardia oceani sp. nov., description and phylogenomic analysis of two novel actinomycetes isolated from the deep Southern Ocean.</title>
        <authorList>
            <person name="Parra J."/>
        </authorList>
    </citation>
    <scope>NUCLEOTIDE SEQUENCE [LARGE SCALE GENOMIC DNA]</scope>
    <source>
        <strain evidence="2">KRD185</strain>
    </source>
</reference>
<protein>
    <recommendedName>
        <fullName evidence="3">NUDIX domain-containing protein</fullName>
    </recommendedName>
</protein>
<evidence type="ECO:0000313" key="1">
    <source>
        <dbReference type="EMBL" id="MBW0131678.1"/>
    </source>
</evidence>
<evidence type="ECO:0000313" key="2">
    <source>
        <dbReference type="Proteomes" id="UP000694300"/>
    </source>
</evidence>
<dbReference type="Proteomes" id="UP000694300">
    <property type="component" value="Unassembled WGS sequence"/>
</dbReference>
<evidence type="ECO:0008006" key="3">
    <source>
        <dbReference type="Google" id="ProtNLM"/>
    </source>
</evidence>
<gene>
    <name evidence="1" type="ORF">I4I82_28970</name>
</gene>
<dbReference type="RefSeq" id="WP_218591119.1">
    <property type="nucleotide sequence ID" value="NZ_JADQDE010000072.1"/>
</dbReference>
<dbReference type="EMBL" id="JADQDF010000001">
    <property type="protein sequence ID" value="MBW0131678.1"/>
    <property type="molecule type" value="Genomic_DNA"/>
</dbReference>